<feature type="transmembrane region" description="Helical" evidence="7">
    <location>
        <begin position="117"/>
        <end position="137"/>
    </location>
</feature>
<evidence type="ECO:0000313" key="9">
    <source>
        <dbReference type="EMBL" id="MFD2613934.1"/>
    </source>
</evidence>
<feature type="transmembrane region" description="Helical" evidence="7">
    <location>
        <begin position="149"/>
        <end position="170"/>
    </location>
</feature>
<evidence type="ECO:0000313" key="10">
    <source>
        <dbReference type="Proteomes" id="UP001597541"/>
    </source>
</evidence>
<reference evidence="10" key="1">
    <citation type="journal article" date="2019" name="Int. J. Syst. Evol. Microbiol.">
        <title>The Global Catalogue of Microorganisms (GCM) 10K type strain sequencing project: providing services to taxonomists for standard genome sequencing and annotation.</title>
        <authorList>
            <consortium name="The Broad Institute Genomics Platform"/>
            <consortium name="The Broad Institute Genome Sequencing Center for Infectious Disease"/>
            <person name="Wu L."/>
            <person name="Ma J."/>
        </authorList>
    </citation>
    <scope>NUCLEOTIDE SEQUENCE [LARGE SCALE GENOMIC DNA]</scope>
    <source>
        <strain evidence="10">KCTC 3950</strain>
    </source>
</reference>
<evidence type="ECO:0000256" key="6">
    <source>
        <dbReference type="ARBA" id="ARBA00023136"/>
    </source>
</evidence>
<feature type="domain" description="ABC transmembrane type-1" evidence="8">
    <location>
        <begin position="82"/>
        <end position="271"/>
    </location>
</feature>
<dbReference type="EMBL" id="JBHUME010000009">
    <property type="protein sequence ID" value="MFD2613934.1"/>
    <property type="molecule type" value="Genomic_DNA"/>
</dbReference>
<keyword evidence="3" id="KW-1003">Cell membrane</keyword>
<keyword evidence="4 7" id="KW-0812">Transmembrane</keyword>
<comment type="similarity">
    <text evidence="7">Belongs to the binding-protein-dependent transport system permease family.</text>
</comment>
<name>A0ABW5PGA1_9BACL</name>
<dbReference type="RefSeq" id="WP_377604239.1">
    <property type="nucleotide sequence ID" value="NZ_JBHUME010000009.1"/>
</dbReference>
<dbReference type="Pfam" id="PF00528">
    <property type="entry name" value="BPD_transp_1"/>
    <property type="match status" value="1"/>
</dbReference>
<feature type="transmembrane region" description="Helical" evidence="7">
    <location>
        <begin position="21"/>
        <end position="47"/>
    </location>
</feature>
<feature type="transmembrane region" description="Helical" evidence="7">
    <location>
        <begin position="270"/>
        <end position="289"/>
    </location>
</feature>
<dbReference type="PANTHER" id="PTHR43744:SF9">
    <property type="entry name" value="POLYGALACTURONAN_RHAMNOGALACTURONAN TRANSPORT SYSTEM PERMEASE PROTEIN YTCP"/>
    <property type="match status" value="1"/>
</dbReference>
<dbReference type="CDD" id="cd06261">
    <property type="entry name" value="TM_PBP2"/>
    <property type="match status" value="1"/>
</dbReference>
<keyword evidence="2 7" id="KW-0813">Transport</keyword>
<sequence>MSANLTMGTTVNSISRKSDAIIHLMFIFYCLLCLIPVLLVAAVSFSAESSITADGYRLLPKQWSLDAYRVLFTDTHAIFSAYRVTILVTAAGTILSLLVMSLYAYPISRIDFRHKSFFSMLVFIPMLFSGGLVPFYLIYTQYLDLKDSLWALILPSVMNTFYVLVIRTFFQNTIPPALIESAKIDGAGEVRVFFQIVLPLSLPVLATVSLFSTLGYWNEWFLSLIFIDSPDKVSLQYLMYKTILNIQYLTSNSQALSGNISITDLPGETLRMAMCVIGMGPIIVAYPFFQKYFVQGLTVGAVKG</sequence>
<evidence type="ECO:0000256" key="5">
    <source>
        <dbReference type="ARBA" id="ARBA00022989"/>
    </source>
</evidence>
<keyword evidence="6 7" id="KW-0472">Membrane</keyword>
<comment type="subcellular location">
    <subcellularLocation>
        <location evidence="1 7">Cell membrane</location>
        <topology evidence="1 7">Multi-pass membrane protein</topology>
    </subcellularLocation>
</comment>
<dbReference type="Gene3D" id="1.10.3720.10">
    <property type="entry name" value="MetI-like"/>
    <property type="match status" value="1"/>
</dbReference>
<evidence type="ECO:0000256" key="4">
    <source>
        <dbReference type="ARBA" id="ARBA00022692"/>
    </source>
</evidence>
<dbReference type="Proteomes" id="UP001597541">
    <property type="component" value="Unassembled WGS sequence"/>
</dbReference>
<comment type="caution">
    <text evidence="9">The sequence shown here is derived from an EMBL/GenBank/DDBJ whole genome shotgun (WGS) entry which is preliminary data.</text>
</comment>
<dbReference type="SUPFAM" id="SSF161098">
    <property type="entry name" value="MetI-like"/>
    <property type="match status" value="1"/>
</dbReference>
<dbReference type="PANTHER" id="PTHR43744">
    <property type="entry name" value="ABC TRANSPORTER PERMEASE PROTEIN MG189-RELATED-RELATED"/>
    <property type="match status" value="1"/>
</dbReference>
<protein>
    <submittedName>
        <fullName evidence="9">Carbohydrate ABC transporter permease</fullName>
    </submittedName>
</protein>
<feature type="transmembrane region" description="Helical" evidence="7">
    <location>
        <begin position="191"/>
        <end position="217"/>
    </location>
</feature>
<feature type="transmembrane region" description="Helical" evidence="7">
    <location>
        <begin position="81"/>
        <end position="105"/>
    </location>
</feature>
<proteinExistence type="inferred from homology"/>
<keyword evidence="10" id="KW-1185">Reference proteome</keyword>
<evidence type="ECO:0000256" key="2">
    <source>
        <dbReference type="ARBA" id="ARBA00022448"/>
    </source>
</evidence>
<organism evidence="9 10">
    <name type="scientific">Paenibacillus gansuensis</name>
    <dbReference type="NCBI Taxonomy" id="306542"/>
    <lineage>
        <taxon>Bacteria</taxon>
        <taxon>Bacillati</taxon>
        <taxon>Bacillota</taxon>
        <taxon>Bacilli</taxon>
        <taxon>Bacillales</taxon>
        <taxon>Paenibacillaceae</taxon>
        <taxon>Paenibacillus</taxon>
    </lineage>
</organism>
<evidence type="ECO:0000256" key="3">
    <source>
        <dbReference type="ARBA" id="ARBA00022475"/>
    </source>
</evidence>
<evidence type="ECO:0000259" key="8">
    <source>
        <dbReference type="PROSITE" id="PS50928"/>
    </source>
</evidence>
<keyword evidence="5 7" id="KW-1133">Transmembrane helix</keyword>
<evidence type="ECO:0000256" key="7">
    <source>
        <dbReference type="RuleBase" id="RU363032"/>
    </source>
</evidence>
<accession>A0ABW5PGA1</accession>
<evidence type="ECO:0000256" key="1">
    <source>
        <dbReference type="ARBA" id="ARBA00004651"/>
    </source>
</evidence>
<dbReference type="InterPro" id="IPR000515">
    <property type="entry name" value="MetI-like"/>
</dbReference>
<dbReference type="PROSITE" id="PS50928">
    <property type="entry name" value="ABC_TM1"/>
    <property type="match status" value="1"/>
</dbReference>
<dbReference type="InterPro" id="IPR035906">
    <property type="entry name" value="MetI-like_sf"/>
</dbReference>
<gene>
    <name evidence="9" type="ORF">ACFSUF_16080</name>
</gene>